<organism evidence="1 2">
    <name type="scientific">Moumouvirus australiensis</name>
    <dbReference type="NCBI Taxonomy" id="2109587"/>
    <lineage>
        <taxon>Viruses</taxon>
        <taxon>Varidnaviria</taxon>
        <taxon>Bamfordvirae</taxon>
        <taxon>Nucleocytoviricota</taxon>
        <taxon>Megaviricetes</taxon>
        <taxon>Imitervirales</taxon>
        <taxon>Mimiviridae</taxon>
        <taxon>Megamimivirinae</taxon>
        <taxon>Moumouvirus</taxon>
        <taxon>Moumouvirus australiense</taxon>
    </lineage>
</organism>
<dbReference type="EMBL" id="MG807320">
    <property type="protein sequence ID" value="AVL94816.1"/>
    <property type="molecule type" value="Genomic_DNA"/>
</dbReference>
<protein>
    <recommendedName>
        <fullName evidence="3">Ankyrin repeat protein</fullName>
    </recommendedName>
</protein>
<name>A0A2P1ELP0_9VIRU</name>
<evidence type="ECO:0000313" key="1">
    <source>
        <dbReference type="EMBL" id="AVL94816.1"/>
    </source>
</evidence>
<evidence type="ECO:0000313" key="2">
    <source>
        <dbReference type="Proteomes" id="UP000289600"/>
    </source>
</evidence>
<reference evidence="2" key="1">
    <citation type="submission" date="2018-01" db="EMBL/GenBank/DDBJ databases">
        <title>Testimony of 'menage a trois' revealed by the proteome of Megavirus virophage.</title>
        <authorList>
            <person name="Jeudy S."/>
            <person name="Bertaux L."/>
            <person name="Alempic J.-M."/>
            <person name="Lartigue A."/>
            <person name="Legendre M."/>
            <person name="Philippe N."/>
            <person name="Beucher L."/>
            <person name="Biondi E."/>
            <person name="Juul S."/>
            <person name="Turner D."/>
            <person name="Coute Y."/>
            <person name="Claverie J.-M."/>
            <person name="Abergel C."/>
        </authorList>
    </citation>
    <scope>NUCLEOTIDE SEQUENCE [LARGE SCALE GENOMIC DNA]</scope>
</reference>
<accession>A0A2P1ELP0</accession>
<sequence length="112" mass="13515">MSSILYFKITNENENTLINFNGKNEIYNYVNGLNFFKIDGEDSIDPVMRFNFYEHTEIMKALSNGLYLREILIPVDQIYLKIDFDSTKKRYFSNMIFLGKKYDFRDLDTWKY</sequence>
<gene>
    <name evidence="1" type="ORF">mc_430</name>
</gene>
<evidence type="ECO:0008006" key="3">
    <source>
        <dbReference type="Google" id="ProtNLM"/>
    </source>
</evidence>
<dbReference type="Proteomes" id="UP000289600">
    <property type="component" value="Segment"/>
</dbReference>
<keyword evidence="2" id="KW-1185">Reference proteome</keyword>
<proteinExistence type="predicted"/>